<dbReference type="SUPFAM" id="SSF54695">
    <property type="entry name" value="POZ domain"/>
    <property type="match status" value="1"/>
</dbReference>
<dbReference type="Gene3D" id="3.30.710.10">
    <property type="entry name" value="Potassium Channel Kv1.1, Chain A"/>
    <property type="match status" value="1"/>
</dbReference>
<comment type="caution">
    <text evidence="2">The sequence shown here is derived from an EMBL/GenBank/DDBJ whole genome shotgun (WGS) entry which is preliminary data.</text>
</comment>
<evidence type="ECO:0000256" key="1">
    <source>
        <dbReference type="SAM" id="MobiDB-lite"/>
    </source>
</evidence>
<evidence type="ECO:0000313" key="3">
    <source>
        <dbReference type="Proteomes" id="UP000019487"/>
    </source>
</evidence>
<dbReference type="AlphaFoldDB" id="W9CTC7"/>
<name>W9CTC7_SCLBF</name>
<evidence type="ECO:0000313" key="2">
    <source>
        <dbReference type="EMBL" id="ESZ99141.1"/>
    </source>
</evidence>
<dbReference type="Proteomes" id="UP000019487">
    <property type="component" value="Unassembled WGS sequence"/>
</dbReference>
<protein>
    <recommendedName>
        <fullName evidence="4">BTB domain-containing protein</fullName>
    </recommendedName>
</protein>
<accession>W9CTC7</accession>
<dbReference type="OrthoDB" id="5326346at2759"/>
<dbReference type="HOGENOM" id="CLU_031555_2_2_1"/>
<sequence length="353" mass="39441">MTDWKDSKIDGDTIIVDPDRDVVLILDLNKNVSDVVVDATSTDSPSKDISSTDSPSNDTSSADSSSIHSTVNKSTTTDSKKIRFVVSSKHMSLASPVFKAMLQGNFQECLELKETVNIEIPLPDDDSTAWKILINLIHGRNKSVPLHPALQVVTQVAVLVDKYRMHEIVYMFTPEITRVVQCEGLDPFGETLKRYNLDHLPIPQPVTDRLEASRQNAMDNAFEILRSTILRYQNESSNCEIDAHPNKLVDGLESHRKWCDMLVHASLVESATKQSIFPIPKAPYDCVSFLSLQLSIRQLNIVTACYILKMRTLDKYGIHETLIASINAAGEDLIGLRIDSLKKQPIQTHCPTQ</sequence>
<dbReference type="STRING" id="1432307.W9CTC7"/>
<gene>
    <name evidence="2" type="ORF">SBOR_0462</name>
</gene>
<dbReference type="InterPro" id="IPR011333">
    <property type="entry name" value="SKP1/BTB/POZ_sf"/>
</dbReference>
<proteinExistence type="predicted"/>
<feature type="compositionally biased region" description="Low complexity" evidence="1">
    <location>
        <begin position="51"/>
        <end position="70"/>
    </location>
</feature>
<keyword evidence="3" id="KW-1185">Reference proteome</keyword>
<evidence type="ECO:0008006" key="4">
    <source>
        <dbReference type="Google" id="ProtNLM"/>
    </source>
</evidence>
<feature type="region of interest" description="Disordered" evidence="1">
    <location>
        <begin position="39"/>
        <end position="74"/>
    </location>
</feature>
<organism evidence="2 3">
    <name type="scientific">Sclerotinia borealis (strain F-4128)</name>
    <dbReference type="NCBI Taxonomy" id="1432307"/>
    <lineage>
        <taxon>Eukaryota</taxon>
        <taxon>Fungi</taxon>
        <taxon>Dikarya</taxon>
        <taxon>Ascomycota</taxon>
        <taxon>Pezizomycotina</taxon>
        <taxon>Leotiomycetes</taxon>
        <taxon>Helotiales</taxon>
        <taxon>Sclerotiniaceae</taxon>
        <taxon>Sclerotinia</taxon>
    </lineage>
</organism>
<reference evidence="2 3" key="1">
    <citation type="journal article" date="2014" name="Genome Announc.">
        <title>Draft genome sequence of Sclerotinia borealis, a psychrophilic plant pathogenic fungus.</title>
        <authorList>
            <person name="Mardanov A.V."/>
            <person name="Beletsky A.V."/>
            <person name="Kadnikov V.V."/>
            <person name="Ignatov A.N."/>
            <person name="Ravin N.V."/>
        </authorList>
    </citation>
    <scope>NUCLEOTIDE SEQUENCE [LARGE SCALE GENOMIC DNA]</scope>
    <source>
        <strain evidence="3">F-4157</strain>
    </source>
</reference>
<dbReference type="EMBL" id="AYSA01000023">
    <property type="protein sequence ID" value="ESZ99141.1"/>
    <property type="molecule type" value="Genomic_DNA"/>
</dbReference>